<keyword evidence="11" id="KW-1185">Reference proteome</keyword>
<evidence type="ECO:0000259" key="9">
    <source>
        <dbReference type="PROSITE" id="PS51294"/>
    </source>
</evidence>
<dbReference type="InterPro" id="IPR001005">
    <property type="entry name" value="SANT/Myb"/>
</dbReference>
<dbReference type="FunFam" id="1.10.10.60:FF:000268">
    <property type="entry name" value="Transcription factor MYB86"/>
    <property type="match status" value="1"/>
</dbReference>
<dbReference type="InterPro" id="IPR051953">
    <property type="entry name" value="Plant_SW-associated_TFs"/>
</dbReference>
<keyword evidence="5" id="KW-0804">Transcription</keyword>
<protein>
    <submittedName>
        <fullName evidence="10">Uncharacterized protein</fullName>
    </submittedName>
</protein>
<name>A0ABC8QYA1_9AQUA</name>
<sequence length="366" mass="41518">MGRHSCCVQQKLRKGLWSPEEDEKLFNYITRFGVGCWSSVPKLAGLQRCGKSCRLRWINYLRPDLKRGMFSQQEEDLIMSLHQVLGNRWAQIAAQLPGRTDNEIKNFWNSCLKKKLMKQGIDPNTHKPRTETEVTDEDNCADKASLSSPQAKGLQALSTSSEMEQAFDHLNSTISYDGRVTEASREVFMTKPVYDPLFLFEFQVGVDQSGGYQSNLQTQYQQSLRPSYDPNFEFGSMPTLTSNFDHGNMENSNFSGNSASRMRSFLLNEAKESSSSSSLVVNNSHGGFQMNNNMVENSSNFSWDSETKLASLFHTQFHGIKSEEVKPSVWQEGQLHTYNSEDFNTYPLTSLSEDLSGANMDVFHHI</sequence>
<evidence type="ECO:0000256" key="3">
    <source>
        <dbReference type="ARBA" id="ARBA00023015"/>
    </source>
</evidence>
<dbReference type="Proteomes" id="UP001642360">
    <property type="component" value="Unassembled WGS sequence"/>
</dbReference>
<organism evidence="10 11">
    <name type="scientific">Ilex paraguariensis</name>
    <name type="common">yerba mate</name>
    <dbReference type="NCBI Taxonomy" id="185542"/>
    <lineage>
        <taxon>Eukaryota</taxon>
        <taxon>Viridiplantae</taxon>
        <taxon>Streptophyta</taxon>
        <taxon>Embryophyta</taxon>
        <taxon>Tracheophyta</taxon>
        <taxon>Spermatophyta</taxon>
        <taxon>Magnoliopsida</taxon>
        <taxon>eudicotyledons</taxon>
        <taxon>Gunneridae</taxon>
        <taxon>Pentapetalae</taxon>
        <taxon>asterids</taxon>
        <taxon>campanulids</taxon>
        <taxon>Aquifoliales</taxon>
        <taxon>Aquifoliaceae</taxon>
        <taxon>Ilex</taxon>
    </lineage>
</organism>
<dbReference type="SMART" id="SM00717">
    <property type="entry name" value="SANT"/>
    <property type="match status" value="2"/>
</dbReference>
<evidence type="ECO:0000313" key="10">
    <source>
        <dbReference type="EMBL" id="CAK9137558.1"/>
    </source>
</evidence>
<evidence type="ECO:0000313" key="11">
    <source>
        <dbReference type="Proteomes" id="UP001642360"/>
    </source>
</evidence>
<dbReference type="Pfam" id="PF00249">
    <property type="entry name" value="Myb_DNA-binding"/>
    <property type="match status" value="2"/>
</dbReference>
<evidence type="ECO:0000256" key="7">
    <source>
        <dbReference type="SAM" id="MobiDB-lite"/>
    </source>
</evidence>
<keyword evidence="2" id="KW-0677">Repeat</keyword>
<dbReference type="CDD" id="cd00167">
    <property type="entry name" value="SANT"/>
    <property type="match status" value="2"/>
</dbReference>
<dbReference type="FunFam" id="1.10.10.60:FF:000158">
    <property type="entry name" value="MYB transcription factor"/>
    <property type="match status" value="1"/>
</dbReference>
<dbReference type="Gene3D" id="1.10.10.60">
    <property type="entry name" value="Homeodomain-like"/>
    <property type="match status" value="2"/>
</dbReference>
<dbReference type="AlphaFoldDB" id="A0ABC8QYA1"/>
<keyword evidence="4" id="KW-0238">DNA-binding</keyword>
<feature type="domain" description="Myb-like" evidence="8">
    <location>
        <begin position="9"/>
        <end position="61"/>
    </location>
</feature>
<dbReference type="GO" id="GO:0005634">
    <property type="term" value="C:nucleus"/>
    <property type="evidence" value="ECO:0007669"/>
    <property type="project" value="UniProtKB-SubCell"/>
</dbReference>
<keyword evidence="6" id="KW-0539">Nucleus</keyword>
<dbReference type="PROSITE" id="PS50090">
    <property type="entry name" value="MYB_LIKE"/>
    <property type="match status" value="2"/>
</dbReference>
<evidence type="ECO:0000256" key="5">
    <source>
        <dbReference type="ARBA" id="ARBA00023163"/>
    </source>
</evidence>
<evidence type="ECO:0000256" key="1">
    <source>
        <dbReference type="ARBA" id="ARBA00004123"/>
    </source>
</evidence>
<dbReference type="GO" id="GO:0003677">
    <property type="term" value="F:DNA binding"/>
    <property type="evidence" value="ECO:0007669"/>
    <property type="project" value="UniProtKB-KW"/>
</dbReference>
<feature type="domain" description="HTH myb-type" evidence="9">
    <location>
        <begin position="9"/>
        <end position="61"/>
    </location>
</feature>
<evidence type="ECO:0000256" key="6">
    <source>
        <dbReference type="ARBA" id="ARBA00023242"/>
    </source>
</evidence>
<gene>
    <name evidence="10" type="ORF">ILEXP_LOCUS4574</name>
</gene>
<comment type="caution">
    <text evidence="10">The sequence shown here is derived from an EMBL/GenBank/DDBJ whole genome shotgun (WGS) entry which is preliminary data.</text>
</comment>
<evidence type="ECO:0000259" key="8">
    <source>
        <dbReference type="PROSITE" id="PS50090"/>
    </source>
</evidence>
<evidence type="ECO:0000256" key="4">
    <source>
        <dbReference type="ARBA" id="ARBA00023125"/>
    </source>
</evidence>
<feature type="domain" description="Myb-like" evidence="8">
    <location>
        <begin position="62"/>
        <end position="112"/>
    </location>
</feature>
<accession>A0ABC8QYA1</accession>
<comment type="subcellular location">
    <subcellularLocation>
        <location evidence="1">Nucleus</location>
    </subcellularLocation>
</comment>
<feature type="region of interest" description="Disordered" evidence="7">
    <location>
        <begin position="119"/>
        <end position="160"/>
    </location>
</feature>
<proteinExistence type="predicted"/>
<dbReference type="PROSITE" id="PS51294">
    <property type="entry name" value="HTH_MYB"/>
    <property type="match status" value="2"/>
</dbReference>
<dbReference type="InterPro" id="IPR009057">
    <property type="entry name" value="Homeodomain-like_sf"/>
</dbReference>
<feature type="domain" description="HTH myb-type" evidence="9">
    <location>
        <begin position="62"/>
        <end position="116"/>
    </location>
</feature>
<evidence type="ECO:0000256" key="2">
    <source>
        <dbReference type="ARBA" id="ARBA00022737"/>
    </source>
</evidence>
<feature type="compositionally biased region" description="Polar residues" evidence="7">
    <location>
        <begin position="145"/>
        <end position="160"/>
    </location>
</feature>
<reference evidence="10 11" key="1">
    <citation type="submission" date="2024-02" db="EMBL/GenBank/DDBJ databases">
        <authorList>
            <person name="Vignale AGUSTIN F."/>
            <person name="Sosa J E."/>
            <person name="Modenutti C."/>
        </authorList>
    </citation>
    <scope>NUCLEOTIDE SEQUENCE [LARGE SCALE GENOMIC DNA]</scope>
</reference>
<keyword evidence="3" id="KW-0805">Transcription regulation</keyword>
<dbReference type="EMBL" id="CAUOFW020000825">
    <property type="protein sequence ID" value="CAK9137558.1"/>
    <property type="molecule type" value="Genomic_DNA"/>
</dbReference>
<dbReference type="SUPFAM" id="SSF46689">
    <property type="entry name" value="Homeodomain-like"/>
    <property type="match status" value="1"/>
</dbReference>
<dbReference type="InterPro" id="IPR017930">
    <property type="entry name" value="Myb_dom"/>
</dbReference>
<dbReference type="PANTHER" id="PTHR47997:SF34">
    <property type="entry name" value="TRANSCRIPTION FACTOR MYB86-LIKE"/>
    <property type="match status" value="1"/>
</dbReference>
<dbReference type="PANTHER" id="PTHR47997">
    <property type="entry name" value="MYB DOMAIN PROTEIN 55"/>
    <property type="match status" value="1"/>
</dbReference>